<dbReference type="InterPro" id="IPR003730">
    <property type="entry name" value="Cu_polyphenol_OxRdtase"/>
</dbReference>
<keyword evidence="6" id="KW-0862">Zinc</keyword>
<protein>
    <recommendedName>
        <fullName evidence="10">Purine nucleoside phosphorylase</fullName>
    </recommendedName>
</protein>
<evidence type="ECO:0000256" key="8">
    <source>
        <dbReference type="ARBA" id="ARBA00048968"/>
    </source>
</evidence>
<evidence type="ECO:0000256" key="1">
    <source>
        <dbReference type="ARBA" id="ARBA00000553"/>
    </source>
</evidence>
<sequence>MTHLINQWQRPARVKVLQTSRSLINPLSNPTNGFDVHPNHADPDHMHALITAFELPHEPIFMQQVHGNQVIEYLEPPKAHFDVQADACFTRLPDVICAVMTADCLPVIMTDTEGSFVAAVHCGWRSLYANILSQTLEAINPQHEVLVWFGPCILQDQYEVDESFVVNYLKRHPDANNAFTEIIDHNSLASLYTMAEIQLQNLGIKQIQQSMECTYLNKQYYSWRENSTPHRMGTMAWIKPCQP</sequence>
<comment type="similarity">
    <text evidence="2 10">Belongs to the purine nucleoside phosphorylase YfiH/LACC1 family.</text>
</comment>
<name>A0A4R6XRH7_9GAMM</name>
<comment type="catalytic activity">
    <reaction evidence="8">
        <text>adenosine + phosphate = alpha-D-ribose 1-phosphate + adenine</text>
        <dbReference type="Rhea" id="RHEA:27642"/>
        <dbReference type="ChEBI" id="CHEBI:16335"/>
        <dbReference type="ChEBI" id="CHEBI:16708"/>
        <dbReference type="ChEBI" id="CHEBI:43474"/>
        <dbReference type="ChEBI" id="CHEBI:57720"/>
        <dbReference type="EC" id="2.4.2.1"/>
    </reaction>
    <physiologicalReaction direction="left-to-right" evidence="8">
        <dbReference type="Rhea" id="RHEA:27643"/>
    </physiologicalReaction>
</comment>
<proteinExistence type="inferred from homology"/>
<dbReference type="PANTHER" id="PTHR30616:SF2">
    <property type="entry name" value="PURINE NUCLEOSIDE PHOSPHORYLASE LACC1"/>
    <property type="match status" value="1"/>
</dbReference>
<dbReference type="GO" id="GO:0017061">
    <property type="term" value="F:S-methyl-5-thioadenosine phosphorylase activity"/>
    <property type="evidence" value="ECO:0007669"/>
    <property type="project" value="UniProtKB-EC"/>
</dbReference>
<keyword evidence="3" id="KW-0808">Transferase</keyword>
<dbReference type="GO" id="GO:0016787">
    <property type="term" value="F:hydrolase activity"/>
    <property type="evidence" value="ECO:0007669"/>
    <property type="project" value="UniProtKB-KW"/>
</dbReference>
<evidence type="ECO:0000256" key="6">
    <source>
        <dbReference type="ARBA" id="ARBA00022833"/>
    </source>
</evidence>
<evidence type="ECO:0000256" key="9">
    <source>
        <dbReference type="ARBA" id="ARBA00049893"/>
    </source>
</evidence>
<dbReference type="OrthoDB" id="4279at2"/>
<gene>
    <name evidence="11" type="ORF">C8D91_1828</name>
</gene>
<dbReference type="Gene3D" id="3.60.140.10">
    <property type="entry name" value="CNF1/YfiH-like putative cysteine hydrolases"/>
    <property type="match status" value="1"/>
</dbReference>
<keyword evidence="5" id="KW-0378">Hydrolase</keyword>
<accession>A0A4R6XRH7</accession>
<dbReference type="RefSeq" id="WP_099018672.1">
    <property type="nucleotide sequence ID" value="NZ_NIHB01000001.1"/>
</dbReference>
<evidence type="ECO:0000256" key="5">
    <source>
        <dbReference type="ARBA" id="ARBA00022801"/>
    </source>
</evidence>
<dbReference type="GO" id="GO:0005507">
    <property type="term" value="F:copper ion binding"/>
    <property type="evidence" value="ECO:0007669"/>
    <property type="project" value="TreeGrafter"/>
</dbReference>
<comment type="catalytic activity">
    <reaction evidence="9">
        <text>S-methyl-5'-thioadenosine + phosphate = 5-(methylsulfanyl)-alpha-D-ribose 1-phosphate + adenine</text>
        <dbReference type="Rhea" id="RHEA:11852"/>
        <dbReference type="ChEBI" id="CHEBI:16708"/>
        <dbReference type="ChEBI" id="CHEBI:17509"/>
        <dbReference type="ChEBI" id="CHEBI:43474"/>
        <dbReference type="ChEBI" id="CHEBI:58533"/>
        <dbReference type="EC" id="2.4.2.28"/>
    </reaction>
    <physiologicalReaction direction="left-to-right" evidence="9">
        <dbReference type="Rhea" id="RHEA:11853"/>
    </physiologicalReaction>
</comment>
<dbReference type="AlphaFoldDB" id="A0A4R6XRH7"/>
<evidence type="ECO:0000313" key="12">
    <source>
        <dbReference type="Proteomes" id="UP000295724"/>
    </source>
</evidence>
<evidence type="ECO:0000256" key="10">
    <source>
        <dbReference type="RuleBase" id="RU361274"/>
    </source>
</evidence>
<dbReference type="PANTHER" id="PTHR30616">
    <property type="entry name" value="UNCHARACTERIZED PROTEIN YFIH"/>
    <property type="match status" value="1"/>
</dbReference>
<evidence type="ECO:0000256" key="7">
    <source>
        <dbReference type="ARBA" id="ARBA00047989"/>
    </source>
</evidence>
<dbReference type="Proteomes" id="UP000295724">
    <property type="component" value="Unassembled WGS sequence"/>
</dbReference>
<organism evidence="11 12">
    <name type="scientific">Marinicella litoralis</name>
    <dbReference type="NCBI Taxonomy" id="644220"/>
    <lineage>
        <taxon>Bacteria</taxon>
        <taxon>Pseudomonadati</taxon>
        <taxon>Pseudomonadota</taxon>
        <taxon>Gammaproteobacteria</taxon>
        <taxon>Lysobacterales</taxon>
        <taxon>Marinicellaceae</taxon>
        <taxon>Marinicella</taxon>
    </lineage>
</organism>
<evidence type="ECO:0000256" key="3">
    <source>
        <dbReference type="ARBA" id="ARBA00022679"/>
    </source>
</evidence>
<dbReference type="InterPro" id="IPR038371">
    <property type="entry name" value="Cu_polyphenol_OxRdtase_sf"/>
</dbReference>
<dbReference type="Pfam" id="PF02578">
    <property type="entry name" value="Cu-oxidase_4"/>
    <property type="match status" value="1"/>
</dbReference>
<dbReference type="EMBL" id="SNZB01000003">
    <property type="protein sequence ID" value="TDR20850.1"/>
    <property type="molecule type" value="Genomic_DNA"/>
</dbReference>
<evidence type="ECO:0000256" key="4">
    <source>
        <dbReference type="ARBA" id="ARBA00022723"/>
    </source>
</evidence>
<keyword evidence="12" id="KW-1185">Reference proteome</keyword>
<comment type="catalytic activity">
    <reaction evidence="1">
        <text>inosine + phosphate = alpha-D-ribose 1-phosphate + hypoxanthine</text>
        <dbReference type="Rhea" id="RHEA:27646"/>
        <dbReference type="ChEBI" id="CHEBI:17368"/>
        <dbReference type="ChEBI" id="CHEBI:17596"/>
        <dbReference type="ChEBI" id="CHEBI:43474"/>
        <dbReference type="ChEBI" id="CHEBI:57720"/>
        <dbReference type="EC" id="2.4.2.1"/>
    </reaction>
    <physiologicalReaction direction="left-to-right" evidence="1">
        <dbReference type="Rhea" id="RHEA:27647"/>
    </physiologicalReaction>
</comment>
<keyword evidence="4" id="KW-0479">Metal-binding</keyword>
<dbReference type="CDD" id="cd16833">
    <property type="entry name" value="YfiH"/>
    <property type="match status" value="1"/>
</dbReference>
<comment type="catalytic activity">
    <reaction evidence="7">
        <text>adenosine + H2O + H(+) = inosine + NH4(+)</text>
        <dbReference type="Rhea" id="RHEA:24408"/>
        <dbReference type="ChEBI" id="CHEBI:15377"/>
        <dbReference type="ChEBI" id="CHEBI:15378"/>
        <dbReference type="ChEBI" id="CHEBI:16335"/>
        <dbReference type="ChEBI" id="CHEBI:17596"/>
        <dbReference type="ChEBI" id="CHEBI:28938"/>
        <dbReference type="EC" id="3.5.4.4"/>
    </reaction>
    <physiologicalReaction direction="left-to-right" evidence="7">
        <dbReference type="Rhea" id="RHEA:24409"/>
    </physiologicalReaction>
</comment>
<dbReference type="SUPFAM" id="SSF64438">
    <property type="entry name" value="CNF1/YfiH-like putative cysteine hydrolases"/>
    <property type="match status" value="1"/>
</dbReference>
<dbReference type="InterPro" id="IPR011324">
    <property type="entry name" value="Cytotoxic_necrot_fac-like_cat"/>
</dbReference>
<evidence type="ECO:0000256" key="2">
    <source>
        <dbReference type="ARBA" id="ARBA00007353"/>
    </source>
</evidence>
<comment type="caution">
    <text evidence="11">The sequence shown here is derived from an EMBL/GenBank/DDBJ whole genome shotgun (WGS) entry which is preliminary data.</text>
</comment>
<dbReference type="NCBIfam" id="TIGR00726">
    <property type="entry name" value="peptidoglycan editing factor PgeF"/>
    <property type="match status" value="1"/>
</dbReference>
<reference evidence="11 12" key="1">
    <citation type="submission" date="2019-03" db="EMBL/GenBank/DDBJ databases">
        <title>Genomic Encyclopedia of Type Strains, Phase IV (KMG-IV): sequencing the most valuable type-strain genomes for metagenomic binning, comparative biology and taxonomic classification.</title>
        <authorList>
            <person name="Goeker M."/>
        </authorList>
    </citation>
    <scope>NUCLEOTIDE SEQUENCE [LARGE SCALE GENOMIC DNA]</scope>
    <source>
        <strain evidence="11 12">DSM 25488</strain>
    </source>
</reference>
<evidence type="ECO:0000313" key="11">
    <source>
        <dbReference type="EMBL" id="TDR20850.1"/>
    </source>
</evidence>